<keyword evidence="2" id="KW-1185">Reference proteome</keyword>
<organism evidence="1 2">
    <name type="scientific">Lindgomyces ingoldianus</name>
    <dbReference type="NCBI Taxonomy" id="673940"/>
    <lineage>
        <taxon>Eukaryota</taxon>
        <taxon>Fungi</taxon>
        <taxon>Dikarya</taxon>
        <taxon>Ascomycota</taxon>
        <taxon>Pezizomycotina</taxon>
        <taxon>Dothideomycetes</taxon>
        <taxon>Pleosporomycetidae</taxon>
        <taxon>Pleosporales</taxon>
        <taxon>Lindgomycetaceae</taxon>
        <taxon>Lindgomyces</taxon>
    </lineage>
</organism>
<proteinExistence type="predicted"/>
<dbReference type="Proteomes" id="UP000799755">
    <property type="component" value="Unassembled WGS sequence"/>
</dbReference>
<evidence type="ECO:0000313" key="1">
    <source>
        <dbReference type="EMBL" id="KAF2472341.1"/>
    </source>
</evidence>
<accession>A0ACB6R1M6</accession>
<reference evidence="1" key="1">
    <citation type="journal article" date="2020" name="Stud. Mycol.">
        <title>101 Dothideomycetes genomes: a test case for predicting lifestyles and emergence of pathogens.</title>
        <authorList>
            <person name="Haridas S."/>
            <person name="Albert R."/>
            <person name="Binder M."/>
            <person name="Bloem J."/>
            <person name="Labutti K."/>
            <person name="Salamov A."/>
            <person name="Andreopoulos B."/>
            <person name="Baker S."/>
            <person name="Barry K."/>
            <person name="Bills G."/>
            <person name="Bluhm B."/>
            <person name="Cannon C."/>
            <person name="Castanera R."/>
            <person name="Culley D."/>
            <person name="Daum C."/>
            <person name="Ezra D."/>
            <person name="Gonzalez J."/>
            <person name="Henrissat B."/>
            <person name="Kuo A."/>
            <person name="Liang C."/>
            <person name="Lipzen A."/>
            <person name="Lutzoni F."/>
            <person name="Magnuson J."/>
            <person name="Mondo S."/>
            <person name="Nolan M."/>
            <person name="Ohm R."/>
            <person name="Pangilinan J."/>
            <person name="Park H.-J."/>
            <person name="Ramirez L."/>
            <person name="Alfaro M."/>
            <person name="Sun H."/>
            <person name="Tritt A."/>
            <person name="Yoshinaga Y."/>
            <person name="Zwiers L.-H."/>
            <person name="Turgeon B."/>
            <person name="Goodwin S."/>
            <person name="Spatafora J."/>
            <person name="Crous P."/>
            <person name="Grigoriev I."/>
        </authorList>
    </citation>
    <scope>NUCLEOTIDE SEQUENCE</scope>
    <source>
        <strain evidence="1">ATCC 200398</strain>
    </source>
</reference>
<dbReference type="EMBL" id="MU003502">
    <property type="protein sequence ID" value="KAF2472341.1"/>
    <property type="molecule type" value="Genomic_DNA"/>
</dbReference>
<gene>
    <name evidence="1" type="ORF">BDR25DRAFT_341795</name>
</gene>
<comment type="caution">
    <text evidence="1">The sequence shown here is derived from an EMBL/GenBank/DDBJ whole genome shotgun (WGS) entry which is preliminary data.</text>
</comment>
<protein>
    <submittedName>
        <fullName evidence="1">Amino acid adenylation</fullName>
    </submittedName>
</protein>
<sequence length="2296" mass="253232">MEDTSSQALHGGESKDIEELWLRNHAVPASVEQCVHELIKTIAQSNPASLAIHGWDGEMTYGELDAMSTKLAGQLVRLGIKLEDTVPLCFEKSMWTVVAMLAVLKAGGAFVPLDPEHPASRHKEIFDQTGAMIMLTSAQYSTLWEDSALNIVTVCEATIAQLHVETDEIHPVVEPGNAAYIIFTSGSTGTPKGVVLEHRAVTTSCLGHGRVFGFTQHTRALQFAAYTFDVCITETFTTLMFRGCICVPSESHRRNNLSNAINTMVVNWAYLTPTVARLLDPKSIVTLRTLVLGAERITLADCEAWRGQIKVINAYGPTESCIFCTGYIGIEGFRSGLLGKSIASVSWVVDPENHNKLAPTGSIGELLVEGPILARGYLNDAEKTNAAFIGDPTWLLRGGGGYPGRHGRMYKTGDLVHYGPEGDLIYMGRKDDQVKIRGQRVELGEIEHHVRECIPEAKQMAVEVIMPEGEKHGAMLAAFLQLDEKIGSEITTDKTANSGSLIRVINPVESDKKLAERLPSYMLPNVYFAIARLPMTVSGKTDRKRLREIGASFSAQKLAEMRTSSQRQKRLPSTKAERAMQELWAEVLHIEPETIGLDDSFFRLGGDSIAAMKLVGEARRAGIQLSVADIFRNPTIADLVGLDYSNSSNMAEDIPSYSLLGEDVEVAHIREEAAASCSVDASIVEDIYPCSPLQEGLVSLTSKRAGDYIMQSVLELRADIEEDILRAAWEHVVRSMPVLRTRIVQNSRLGLLQAVMAEDIPWIEAEGLEEYLEEDKSVSMGLGDPLTRYALVKEAKEEKRWMVWTIHHALYDGWSMPRIVSAVTKAYTEGIVEQQPGFHAFIKYLGQQDQEVAALYWQKALDDCQATLFPPLPAAVQQPVADAIMHYQCPPLPKVPSDTTTSTLVRAAWAIIASRYTNLDDVVFGTTVTGRNAPVSDIEAMIGPTIATVPVRVKLVGDQTVLAFLQSLQQQATEMIPYEQTGLQHIAKIAPGTRHACGFQTLLVVQPVSNDLKSDEGLGEWRGRSELQDFTTYGLMLQCTLAAEGVQIEASFDKRVLEEWLVKKLLSQFSVVMQQLARAKPEDKVADIDALTPEDRTELWAWNREIPAAVERCLHGLFEEQAMARPDAPAVCAWDGEMTYGELDALSTRLAGHLVALGVRPNNIVPLCFEKSMWTIVSMVAVLKAGGAFLLLDPSLPYERLKLMCSRSSSTLALASQASAPVVEGLVKAVVVITRDSMVQFSRKYPWSVTVQPIDTAYVIFTSGSTGEPKGCRIAHQSACSAVVGHGHYVGMQTGTRTLQFGSYSFAGSLAEILLSLVHGGCICIPTDEERTSHLASAISKMKINWAFLTSTVLDLLNPELVPSLTTLCIGGEPIRISQIRQWEAQVHLRQTYGSSETSGFVSSIRLNSTSTTKDVGRASTGIYWIVNLNDHNRLVPTGAIGEVLIEGPILGVEYIDKPDKTAATFIKAPAWRAFFGTDGCGSRLYKTGDLARHKQDGSIELLGQKDNQVKLRGQRIELGEIEHQAQQAKANDRLERFLPRYMVPTVFIPIPQLPATSLKKIDRKRLREIGASFSAQQLVEMRTFSQGLKRLPLIKAESAMQKLWAEVLHIEPESIGLDDSFFRLGGDSIAAMKLVGEACRTGMQLSVADIFCNLRLEQVTSTAIRSTCDPPAAIAHVNHVGPVEQSFAQGRLWFLEELHPGLTWYLVPVAMHIKGPLQLTALNSALLAIENRHETLRTTFATIGGTIYRIKEDDHVLSIVMHHIVSDGWSVDVLMRELSAFYSAAIAGQDPLSQVQPLPIQYCDFSVWQRQQAQVDEHQRQLSYWLTQLQTSRPAELLCDKPRPATLSGKADVRTLEISGLLYAKLEQFCKVHGVTFFVALLAAFRVHGVTVASLANQDVPFERIVSQLKQDRDLSRHPIVQLVFAVHSQRNLGQLMLAGVETEGLHGATSTRFDLEFHFFQHPDGLQGSVFYSTDLYAPETIDNMLSLYSNVLEACLKELEAVAASIPLLTEADYHKLNAMGLVCVKETAYPRESSIVDLFRHEASAYPSRIAVKDASIEMSYNQLDRASDVLARWLAQWAFAPESLAYHESKMSTCTMVVGPSATSLAYVMFTSGSTGQPKGVMVEHRGIVRLVRDNNLVQHLPASRVMAHMTNLAFDVSTWEIYACLLNGGTLVCIDAMVVLDPEAMLQIFNRHDIWMAVLTPALFRHYTIECPALFAAIEMLCLGGEALYPRDFFATENLLTCTLINYYGLTKNTGISTSFVLQKDKKYTNSVPIGRALSNLGAYVIDLNL</sequence>
<evidence type="ECO:0000313" key="2">
    <source>
        <dbReference type="Proteomes" id="UP000799755"/>
    </source>
</evidence>
<name>A0ACB6R1M6_9PLEO</name>